<proteinExistence type="predicted"/>
<dbReference type="AlphaFoldDB" id="A0A927QZP1"/>
<dbReference type="RefSeq" id="WP_192769881.1">
    <property type="nucleotide sequence ID" value="NZ_JADBEB010000001.1"/>
</dbReference>
<name>A0A927QZP1_9ACTN</name>
<protein>
    <submittedName>
        <fullName evidence="7">Raffinose/stachyose/melibiose transport system substrate-binding protein</fullName>
    </submittedName>
</protein>
<dbReference type="InterPro" id="IPR006059">
    <property type="entry name" value="SBP"/>
</dbReference>
<accession>A0A927QZP1</accession>
<comment type="caution">
    <text evidence="7">The sequence shown here is derived from an EMBL/GenBank/DDBJ whole genome shotgun (WGS) entry which is preliminary data.</text>
</comment>
<evidence type="ECO:0000256" key="5">
    <source>
        <dbReference type="ARBA" id="ARBA00023288"/>
    </source>
</evidence>
<keyword evidence="4" id="KW-0564">Palmitate</keyword>
<evidence type="ECO:0000256" key="6">
    <source>
        <dbReference type="SAM" id="SignalP"/>
    </source>
</evidence>
<keyword evidence="2 6" id="KW-0732">Signal</keyword>
<sequence>MSRRIARLVAGLATTSLVAGCGLVGGAEDGRVEIEFFQFKSEAVQTFDKIIADFERERPDIRVVQNHVPDSETALRTRLVRDDIPDVMTLNGNASYAELARAGVFYDFSGVAAGRTVIPAILKVLDDLGTASPGEVNALPFASNASGVIYNKEIFAAHGVGVPETWEDLIAAAEKFRAARITPVYGTLSDSWTALSALNPIAANLSPDDYWNRLRGDQTSFRQGWPEVAQRYEQLFSYAQQDRLSRGYDDGNQAFAKGQAAMYVQGSWTIPAIRQFDPAFDLGVFPMPVGDARLVSGVDVAVTMPREPRRERESLAFVEYLMRPEVIAAYAEEQSAVPTLRGQAPADPALTDLAPLFEQGRIVGFPDHQIPPVIPLAQIAQQFLIDGDERAFLSTLDSEWNKFARRRK</sequence>
<evidence type="ECO:0000256" key="4">
    <source>
        <dbReference type="ARBA" id="ARBA00023139"/>
    </source>
</evidence>
<dbReference type="InterPro" id="IPR050490">
    <property type="entry name" value="Bact_solute-bd_prot1"/>
</dbReference>
<dbReference type="Pfam" id="PF01547">
    <property type="entry name" value="SBP_bac_1"/>
    <property type="match status" value="1"/>
</dbReference>
<dbReference type="EMBL" id="JADBEB010000001">
    <property type="protein sequence ID" value="MBE1490635.1"/>
    <property type="molecule type" value="Genomic_DNA"/>
</dbReference>
<keyword evidence="1" id="KW-1003">Cell membrane</keyword>
<dbReference type="PANTHER" id="PTHR43649">
    <property type="entry name" value="ARABINOSE-BINDING PROTEIN-RELATED"/>
    <property type="match status" value="1"/>
</dbReference>
<evidence type="ECO:0000313" key="7">
    <source>
        <dbReference type="EMBL" id="MBE1490635.1"/>
    </source>
</evidence>
<organism evidence="7 8">
    <name type="scientific">Plantactinospora soyae</name>
    <dbReference type="NCBI Taxonomy" id="1544732"/>
    <lineage>
        <taxon>Bacteria</taxon>
        <taxon>Bacillati</taxon>
        <taxon>Actinomycetota</taxon>
        <taxon>Actinomycetes</taxon>
        <taxon>Micromonosporales</taxon>
        <taxon>Micromonosporaceae</taxon>
        <taxon>Plantactinospora</taxon>
    </lineage>
</organism>
<gene>
    <name evidence="7" type="ORF">H4W31_006273</name>
</gene>
<dbReference type="SUPFAM" id="SSF53850">
    <property type="entry name" value="Periplasmic binding protein-like II"/>
    <property type="match status" value="1"/>
</dbReference>
<feature type="chain" id="PRO_5038941831" evidence="6">
    <location>
        <begin position="20"/>
        <end position="408"/>
    </location>
</feature>
<keyword evidence="8" id="KW-1185">Reference proteome</keyword>
<dbReference type="Proteomes" id="UP000649753">
    <property type="component" value="Unassembled WGS sequence"/>
</dbReference>
<evidence type="ECO:0000256" key="2">
    <source>
        <dbReference type="ARBA" id="ARBA00022729"/>
    </source>
</evidence>
<dbReference type="PROSITE" id="PS51257">
    <property type="entry name" value="PROKAR_LIPOPROTEIN"/>
    <property type="match status" value="1"/>
</dbReference>
<keyword evidence="5" id="KW-0449">Lipoprotein</keyword>
<dbReference type="PANTHER" id="PTHR43649:SF33">
    <property type="entry name" value="POLYGALACTURONAN_RHAMNOGALACTURONAN-BINDING PROTEIN YTCQ"/>
    <property type="match status" value="1"/>
</dbReference>
<dbReference type="Gene3D" id="3.40.190.10">
    <property type="entry name" value="Periplasmic binding protein-like II"/>
    <property type="match status" value="2"/>
</dbReference>
<evidence type="ECO:0000256" key="3">
    <source>
        <dbReference type="ARBA" id="ARBA00023136"/>
    </source>
</evidence>
<reference evidence="7" key="1">
    <citation type="submission" date="2020-10" db="EMBL/GenBank/DDBJ databases">
        <title>Sequencing the genomes of 1000 actinobacteria strains.</title>
        <authorList>
            <person name="Klenk H.-P."/>
        </authorList>
    </citation>
    <scope>NUCLEOTIDE SEQUENCE</scope>
    <source>
        <strain evidence="7">DSM 46832</strain>
    </source>
</reference>
<evidence type="ECO:0000313" key="8">
    <source>
        <dbReference type="Proteomes" id="UP000649753"/>
    </source>
</evidence>
<keyword evidence="3" id="KW-0472">Membrane</keyword>
<feature type="signal peptide" evidence="6">
    <location>
        <begin position="1"/>
        <end position="19"/>
    </location>
</feature>
<evidence type="ECO:0000256" key="1">
    <source>
        <dbReference type="ARBA" id="ARBA00022475"/>
    </source>
</evidence>